<accession>A0A0N1F9W6</accession>
<proteinExistence type="predicted"/>
<evidence type="ECO:0000313" key="2">
    <source>
        <dbReference type="Proteomes" id="UP000031553"/>
    </source>
</evidence>
<name>A0A0N1F9W6_9PROT</name>
<dbReference type="Proteomes" id="UP000031553">
    <property type="component" value="Unassembled WGS sequence"/>
</dbReference>
<dbReference type="AlphaFoldDB" id="A0A0N1F9W6"/>
<organism evidence="1 2">
    <name type="scientific">Komagataeibacter intermedius AF2</name>
    <dbReference type="NCBI Taxonomy" id="1458464"/>
    <lineage>
        <taxon>Bacteria</taxon>
        <taxon>Pseudomonadati</taxon>
        <taxon>Pseudomonadota</taxon>
        <taxon>Alphaproteobacteria</taxon>
        <taxon>Acetobacterales</taxon>
        <taxon>Acetobacteraceae</taxon>
        <taxon>Komagataeibacter</taxon>
    </lineage>
</organism>
<gene>
    <name evidence="1" type="ORF">GLUCOINTEAF2_0200996</name>
</gene>
<sequence>MLLRAQVDTVLSTRYAEYARTARQMLDEGWHDVTLT</sequence>
<protein>
    <submittedName>
        <fullName evidence="1">Uncharacterized protein</fullName>
    </submittedName>
</protein>
<comment type="caution">
    <text evidence="1">The sequence shown here is derived from an EMBL/GenBank/DDBJ whole genome shotgun (WGS) entry which is preliminary data.</text>
</comment>
<reference evidence="1 2" key="1">
    <citation type="submission" date="2015-07" db="EMBL/GenBank/DDBJ databases">
        <title>Draft Genome Sequence of Komagataeibacter intermedius Strain AF2, Isolated from Kombucha Tea.</title>
        <authorList>
            <person name="Santos R.A."/>
            <person name="Berretta A.A."/>
            <person name="Barud H.S."/>
            <person name="Ribeiro S.J."/>
            <person name="Gonzalez-Garcia L.N."/>
            <person name="Zucchi T.D."/>
            <person name="Goldman G.H."/>
            <person name="Riano-Pachon D.M."/>
        </authorList>
    </citation>
    <scope>NUCLEOTIDE SEQUENCE [LARGE SCALE GENOMIC DNA]</scope>
    <source>
        <strain evidence="1 2">AF2</strain>
    </source>
</reference>
<evidence type="ECO:0000313" key="1">
    <source>
        <dbReference type="EMBL" id="KPH85741.1"/>
    </source>
</evidence>
<dbReference type="EMBL" id="JUFX02000225">
    <property type="protein sequence ID" value="KPH85741.1"/>
    <property type="molecule type" value="Genomic_DNA"/>
</dbReference>